<keyword evidence="3 5" id="KW-0805">Transcription regulation</keyword>
<dbReference type="CDD" id="cd06091">
    <property type="entry name" value="KOW_NusG"/>
    <property type="match status" value="1"/>
</dbReference>
<protein>
    <recommendedName>
        <fullName evidence="5 6">Transcription termination/antitermination protein NusG</fullName>
    </recommendedName>
</protein>
<dbReference type="CDD" id="cd09891">
    <property type="entry name" value="NGN_Bact_1"/>
    <property type="match status" value="1"/>
</dbReference>
<evidence type="ECO:0000256" key="7">
    <source>
        <dbReference type="RuleBase" id="RU000538"/>
    </source>
</evidence>
<dbReference type="AlphaFoldDB" id="A0A2H0WP96"/>
<dbReference type="InterPro" id="IPR014722">
    <property type="entry name" value="Rib_uL2_dom2"/>
</dbReference>
<comment type="function">
    <text evidence="5 7">Participates in transcription elongation, termination and antitermination.</text>
</comment>
<gene>
    <name evidence="5" type="primary">nusG</name>
    <name evidence="10" type="ORF">COT64_02725</name>
</gene>
<dbReference type="PROSITE" id="PS01014">
    <property type="entry name" value="NUSG"/>
    <property type="match status" value="1"/>
</dbReference>
<dbReference type="InterPro" id="IPR005824">
    <property type="entry name" value="KOW"/>
</dbReference>
<evidence type="ECO:0000256" key="1">
    <source>
        <dbReference type="ARBA" id="ARBA00022472"/>
    </source>
</evidence>
<evidence type="ECO:0000256" key="2">
    <source>
        <dbReference type="ARBA" id="ARBA00022814"/>
    </source>
</evidence>
<proteinExistence type="inferred from homology"/>
<dbReference type="PANTHER" id="PTHR30265:SF2">
    <property type="entry name" value="TRANSCRIPTION TERMINATION_ANTITERMINATION PROTEIN NUSG"/>
    <property type="match status" value="1"/>
</dbReference>
<dbReference type="SMART" id="SM00739">
    <property type="entry name" value="KOW"/>
    <property type="match status" value="1"/>
</dbReference>
<evidence type="ECO:0000256" key="5">
    <source>
        <dbReference type="HAMAP-Rule" id="MF_00948"/>
    </source>
</evidence>
<name>A0A2H0WP96_9BACT</name>
<dbReference type="Proteomes" id="UP000230775">
    <property type="component" value="Unassembled WGS sequence"/>
</dbReference>
<keyword evidence="2 5" id="KW-0889">Transcription antitermination</keyword>
<dbReference type="SMART" id="SM00738">
    <property type="entry name" value="NGN"/>
    <property type="match status" value="1"/>
</dbReference>
<keyword evidence="1 5" id="KW-0806">Transcription termination</keyword>
<dbReference type="NCBIfam" id="TIGR00922">
    <property type="entry name" value="nusG"/>
    <property type="match status" value="1"/>
</dbReference>
<evidence type="ECO:0000259" key="8">
    <source>
        <dbReference type="SMART" id="SM00738"/>
    </source>
</evidence>
<dbReference type="InterPro" id="IPR047050">
    <property type="entry name" value="NGN"/>
</dbReference>
<dbReference type="GO" id="GO:0031564">
    <property type="term" value="P:transcription antitermination"/>
    <property type="evidence" value="ECO:0007669"/>
    <property type="project" value="UniProtKB-UniRule"/>
</dbReference>
<evidence type="ECO:0000256" key="6">
    <source>
        <dbReference type="NCBIfam" id="TIGR00922"/>
    </source>
</evidence>
<evidence type="ECO:0000313" key="11">
    <source>
        <dbReference type="Proteomes" id="UP000230775"/>
    </source>
</evidence>
<keyword evidence="4 5" id="KW-0804">Transcription</keyword>
<dbReference type="GO" id="GO:0032784">
    <property type="term" value="P:regulation of DNA-templated transcription elongation"/>
    <property type="evidence" value="ECO:0007669"/>
    <property type="project" value="InterPro"/>
</dbReference>
<dbReference type="GO" id="GO:0005829">
    <property type="term" value="C:cytosol"/>
    <property type="evidence" value="ECO:0007669"/>
    <property type="project" value="TreeGrafter"/>
</dbReference>
<dbReference type="SUPFAM" id="SSF82679">
    <property type="entry name" value="N-utilization substance G protein NusG, N-terminal domain"/>
    <property type="match status" value="1"/>
</dbReference>
<dbReference type="Gene3D" id="3.30.70.940">
    <property type="entry name" value="NusG, N-terminal domain"/>
    <property type="match status" value="1"/>
</dbReference>
<feature type="domain" description="KOW" evidence="9">
    <location>
        <begin position="154"/>
        <end position="181"/>
    </location>
</feature>
<sequence length="208" mass="23419">MAKKTVKKEATTEIETPAVKKSFQNHLIITKSDDSRAKWFVVHTYSGHEARVMAALAQRTETMKLTDRILEVLIPTQEQIQIRSGKKYQATEKIFPGYILVRMILDDNSWLAVRTTQGVTGFVGVGNKPTPISNEEVDTIQKFMSLEAPKYRAKFTTGEAIKIVDGPFAEFLGSIESIDEEKGKVKVLVSIFGRETPVELDFLQIKKL</sequence>
<dbReference type="EMBL" id="PEZI01000056">
    <property type="protein sequence ID" value="PIS14435.1"/>
    <property type="molecule type" value="Genomic_DNA"/>
</dbReference>
<dbReference type="GO" id="GO:0006353">
    <property type="term" value="P:DNA-templated transcription termination"/>
    <property type="evidence" value="ECO:0007669"/>
    <property type="project" value="UniProtKB-UniRule"/>
</dbReference>
<dbReference type="InterPro" id="IPR036735">
    <property type="entry name" value="NGN_dom_sf"/>
</dbReference>
<comment type="caution">
    <text evidence="10">The sequence shown here is derived from an EMBL/GenBank/DDBJ whole genome shotgun (WGS) entry which is preliminary data.</text>
</comment>
<dbReference type="InterPro" id="IPR015869">
    <property type="entry name" value="Transcrpt_antiterm_NusG_bac_CS"/>
</dbReference>
<evidence type="ECO:0000259" key="9">
    <source>
        <dbReference type="SMART" id="SM00739"/>
    </source>
</evidence>
<dbReference type="InterPro" id="IPR006645">
    <property type="entry name" value="NGN-like_dom"/>
</dbReference>
<dbReference type="InterPro" id="IPR008991">
    <property type="entry name" value="Translation_prot_SH3-like_sf"/>
</dbReference>
<dbReference type="HAMAP" id="MF_00948">
    <property type="entry name" value="NusG"/>
    <property type="match status" value="1"/>
</dbReference>
<comment type="similarity">
    <text evidence="5 7">Belongs to the NusG family.</text>
</comment>
<accession>A0A2H0WP96</accession>
<reference evidence="11" key="1">
    <citation type="submission" date="2017-09" db="EMBL/GenBank/DDBJ databases">
        <title>Depth-based differentiation of microbial function through sediment-hosted aquifers and enrichment of novel symbionts in the deep terrestrial subsurface.</title>
        <authorList>
            <person name="Probst A.J."/>
            <person name="Ladd B."/>
            <person name="Jarett J.K."/>
            <person name="Geller-Mcgrath D.E."/>
            <person name="Sieber C.M.K."/>
            <person name="Emerson J.B."/>
            <person name="Anantharaman K."/>
            <person name="Thomas B.C."/>
            <person name="Malmstrom R."/>
            <person name="Stieglmeier M."/>
            <person name="Klingl A."/>
            <person name="Woyke T."/>
            <person name="Ryan C.M."/>
            <person name="Banfield J.F."/>
        </authorList>
    </citation>
    <scope>NUCLEOTIDE SEQUENCE [LARGE SCALE GENOMIC DNA]</scope>
</reference>
<dbReference type="PRINTS" id="PR00338">
    <property type="entry name" value="NUSGTNSCPFCT"/>
</dbReference>
<dbReference type="SUPFAM" id="SSF50104">
    <property type="entry name" value="Translation proteins SH3-like domain"/>
    <property type="match status" value="1"/>
</dbReference>
<dbReference type="GO" id="GO:0006354">
    <property type="term" value="P:DNA-templated transcription elongation"/>
    <property type="evidence" value="ECO:0007669"/>
    <property type="project" value="UniProtKB-UniRule"/>
</dbReference>
<dbReference type="Gene3D" id="2.30.30.30">
    <property type="match status" value="1"/>
</dbReference>
<evidence type="ECO:0000313" key="10">
    <source>
        <dbReference type="EMBL" id="PIS14435.1"/>
    </source>
</evidence>
<evidence type="ECO:0000256" key="3">
    <source>
        <dbReference type="ARBA" id="ARBA00023015"/>
    </source>
</evidence>
<dbReference type="InterPro" id="IPR001062">
    <property type="entry name" value="Transcrpt_antiterm_NusG"/>
</dbReference>
<organism evidence="10 11">
    <name type="scientific">Candidatus Shapirobacteria bacterium CG09_land_8_20_14_0_10_39_12</name>
    <dbReference type="NCBI Taxonomy" id="1974885"/>
    <lineage>
        <taxon>Bacteria</taxon>
        <taxon>Candidatus Shapironibacteriota</taxon>
    </lineage>
</organism>
<dbReference type="InterPro" id="IPR043425">
    <property type="entry name" value="NusG-like"/>
</dbReference>
<feature type="domain" description="NusG-like N-terminal" evidence="8">
    <location>
        <begin position="36"/>
        <end position="144"/>
    </location>
</feature>
<dbReference type="FunFam" id="2.30.30.30:FF:000002">
    <property type="entry name" value="Transcription termination/antitermination factor NusG"/>
    <property type="match status" value="1"/>
</dbReference>
<dbReference type="PANTHER" id="PTHR30265">
    <property type="entry name" value="RHO-INTERACTING TRANSCRIPTION TERMINATION FACTOR NUSG"/>
    <property type="match status" value="1"/>
</dbReference>
<evidence type="ECO:0000256" key="4">
    <source>
        <dbReference type="ARBA" id="ARBA00023163"/>
    </source>
</evidence>
<dbReference type="Pfam" id="PF02357">
    <property type="entry name" value="NusG"/>
    <property type="match status" value="1"/>
</dbReference>